<dbReference type="Gene3D" id="3.10.10.10">
    <property type="entry name" value="HIV Type 1 Reverse Transcriptase, subunit A, domain 1"/>
    <property type="match status" value="1"/>
</dbReference>
<feature type="compositionally biased region" description="Basic and acidic residues" evidence="1">
    <location>
        <begin position="1"/>
        <end position="10"/>
    </location>
</feature>
<proteinExistence type="predicted"/>
<evidence type="ECO:0008006" key="4">
    <source>
        <dbReference type="Google" id="ProtNLM"/>
    </source>
</evidence>
<dbReference type="InterPro" id="IPR043128">
    <property type="entry name" value="Rev_trsase/Diguanyl_cyclase"/>
</dbReference>
<reference evidence="2" key="1">
    <citation type="submission" date="2018-05" db="EMBL/GenBank/DDBJ databases">
        <title>Draft genome of Mucuna pruriens seed.</title>
        <authorList>
            <person name="Nnadi N.E."/>
            <person name="Vos R."/>
            <person name="Hasami M.H."/>
            <person name="Devisetty U.K."/>
            <person name="Aguiy J.C."/>
        </authorList>
    </citation>
    <scope>NUCLEOTIDE SEQUENCE [LARGE SCALE GENOMIC DNA]</scope>
    <source>
        <strain evidence="2">JCA_2017</strain>
    </source>
</reference>
<dbReference type="PANTHER" id="PTHR24559">
    <property type="entry name" value="TRANSPOSON TY3-I GAG-POL POLYPROTEIN"/>
    <property type="match status" value="1"/>
</dbReference>
<evidence type="ECO:0000256" key="1">
    <source>
        <dbReference type="SAM" id="MobiDB-lite"/>
    </source>
</evidence>
<feature type="non-terminal residue" evidence="2">
    <location>
        <position position="1"/>
    </location>
</feature>
<dbReference type="InterPro" id="IPR043502">
    <property type="entry name" value="DNA/RNA_pol_sf"/>
</dbReference>
<dbReference type="Gene3D" id="3.30.70.270">
    <property type="match status" value="1"/>
</dbReference>
<dbReference type="EMBL" id="QJKJ01008764">
    <property type="protein sequence ID" value="RDX78743.1"/>
    <property type="molecule type" value="Genomic_DNA"/>
</dbReference>
<feature type="region of interest" description="Disordered" evidence="1">
    <location>
        <begin position="1"/>
        <end position="65"/>
    </location>
</feature>
<sequence length="150" mass="17470">MEGLEPKTDKTIPLSPLQPPTKIDNTKLMCDDANKSSSRRHRGHQPWWRKGEEKDSGREEDLHPNAVSIQQQLRRMKPEVLLKIKEEWIANIVPIPKKDGKVQMCIDYRDLKRASPKYNFPLAHIDMLVDNTTQHAFYSFLDGFADYNQI</sequence>
<keyword evidence="3" id="KW-1185">Reference proteome</keyword>
<evidence type="ECO:0000313" key="3">
    <source>
        <dbReference type="Proteomes" id="UP000257109"/>
    </source>
</evidence>
<gene>
    <name evidence="2" type="ORF">CR513_40941</name>
</gene>
<dbReference type="AlphaFoldDB" id="A0A371FKT5"/>
<name>A0A371FKT5_MUCPR</name>
<dbReference type="Proteomes" id="UP000257109">
    <property type="component" value="Unassembled WGS sequence"/>
</dbReference>
<accession>A0A371FKT5</accession>
<protein>
    <recommendedName>
        <fullName evidence="4">Reverse transcriptase domain-containing protein</fullName>
    </recommendedName>
</protein>
<dbReference type="PANTHER" id="PTHR24559:SF457">
    <property type="entry name" value="RNA-DIRECTED DNA POLYMERASE HOMOLOG"/>
    <property type="match status" value="1"/>
</dbReference>
<evidence type="ECO:0000313" key="2">
    <source>
        <dbReference type="EMBL" id="RDX78743.1"/>
    </source>
</evidence>
<organism evidence="2 3">
    <name type="scientific">Mucuna pruriens</name>
    <name type="common">Velvet bean</name>
    <name type="synonym">Dolichos pruriens</name>
    <dbReference type="NCBI Taxonomy" id="157652"/>
    <lineage>
        <taxon>Eukaryota</taxon>
        <taxon>Viridiplantae</taxon>
        <taxon>Streptophyta</taxon>
        <taxon>Embryophyta</taxon>
        <taxon>Tracheophyta</taxon>
        <taxon>Spermatophyta</taxon>
        <taxon>Magnoliopsida</taxon>
        <taxon>eudicotyledons</taxon>
        <taxon>Gunneridae</taxon>
        <taxon>Pentapetalae</taxon>
        <taxon>rosids</taxon>
        <taxon>fabids</taxon>
        <taxon>Fabales</taxon>
        <taxon>Fabaceae</taxon>
        <taxon>Papilionoideae</taxon>
        <taxon>50 kb inversion clade</taxon>
        <taxon>NPAAA clade</taxon>
        <taxon>indigoferoid/millettioid clade</taxon>
        <taxon>Phaseoleae</taxon>
        <taxon>Mucuna</taxon>
    </lineage>
</organism>
<comment type="caution">
    <text evidence="2">The sequence shown here is derived from an EMBL/GenBank/DDBJ whole genome shotgun (WGS) entry which is preliminary data.</text>
</comment>
<feature type="compositionally biased region" description="Basic and acidic residues" evidence="1">
    <location>
        <begin position="49"/>
        <end position="63"/>
    </location>
</feature>
<dbReference type="SUPFAM" id="SSF56672">
    <property type="entry name" value="DNA/RNA polymerases"/>
    <property type="match status" value="1"/>
</dbReference>
<dbReference type="InterPro" id="IPR053134">
    <property type="entry name" value="RNA-dir_DNA_polymerase"/>
</dbReference>